<name>A0ABV1A6V0_9TELE</name>
<dbReference type="EMBL" id="JAHRIP010082836">
    <property type="protein sequence ID" value="MEQ2313173.1"/>
    <property type="molecule type" value="Genomic_DNA"/>
</dbReference>
<evidence type="ECO:0008006" key="4">
    <source>
        <dbReference type="Google" id="ProtNLM"/>
    </source>
</evidence>
<gene>
    <name evidence="2" type="ORF">AMECASPLE_038951</name>
</gene>
<feature type="signal peptide" evidence="1">
    <location>
        <begin position="1"/>
        <end position="28"/>
    </location>
</feature>
<evidence type="ECO:0000256" key="1">
    <source>
        <dbReference type="SAM" id="SignalP"/>
    </source>
</evidence>
<organism evidence="2 3">
    <name type="scientific">Ameca splendens</name>
    <dbReference type="NCBI Taxonomy" id="208324"/>
    <lineage>
        <taxon>Eukaryota</taxon>
        <taxon>Metazoa</taxon>
        <taxon>Chordata</taxon>
        <taxon>Craniata</taxon>
        <taxon>Vertebrata</taxon>
        <taxon>Euteleostomi</taxon>
        <taxon>Actinopterygii</taxon>
        <taxon>Neopterygii</taxon>
        <taxon>Teleostei</taxon>
        <taxon>Neoteleostei</taxon>
        <taxon>Acanthomorphata</taxon>
        <taxon>Ovalentaria</taxon>
        <taxon>Atherinomorphae</taxon>
        <taxon>Cyprinodontiformes</taxon>
        <taxon>Goodeidae</taxon>
        <taxon>Ameca</taxon>
    </lineage>
</organism>
<reference evidence="2 3" key="1">
    <citation type="submission" date="2021-06" db="EMBL/GenBank/DDBJ databases">
        <authorList>
            <person name="Palmer J.M."/>
        </authorList>
    </citation>
    <scope>NUCLEOTIDE SEQUENCE [LARGE SCALE GENOMIC DNA]</scope>
    <source>
        <strain evidence="2 3">AS_MEX2019</strain>
        <tissue evidence="2">Muscle</tissue>
    </source>
</reference>
<dbReference type="Proteomes" id="UP001469553">
    <property type="component" value="Unassembled WGS sequence"/>
</dbReference>
<accession>A0ABV1A6V0</accession>
<proteinExistence type="predicted"/>
<keyword evidence="3" id="KW-1185">Reference proteome</keyword>
<comment type="caution">
    <text evidence="2">The sequence shown here is derived from an EMBL/GenBank/DDBJ whole genome shotgun (WGS) entry which is preliminary data.</text>
</comment>
<evidence type="ECO:0000313" key="3">
    <source>
        <dbReference type="Proteomes" id="UP001469553"/>
    </source>
</evidence>
<sequence length="109" mass="12034">MRSSKTKYDHIFLCLTLTVSLTTKGAIAAANSAIHSVFHCRDFTTDSEHICLDVFFFFQDEAIKLDTAASNFTFFFKIESKPASSLLFLLSACSVVSDPQSVMVAGRSH</sequence>
<evidence type="ECO:0000313" key="2">
    <source>
        <dbReference type="EMBL" id="MEQ2313173.1"/>
    </source>
</evidence>
<protein>
    <recommendedName>
        <fullName evidence="4">Secreted protein</fullName>
    </recommendedName>
</protein>
<keyword evidence="1" id="KW-0732">Signal</keyword>
<feature type="chain" id="PRO_5047536470" description="Secreted protein" evidence="1">
    <location>
        <begin position="29"/>
        <end position="109"/>
    </location>
</feature>